<evidence type="ECO:0000313" key="2">
    <source>
        <dbReference type="Proteomes" id="UP000264753"/>
    </source>
</evidence>
<dbReference type="EMBL" id="DOOG01000116">
    <property type="protein sequence ID" value="HBU98908.1"/>
    <property type="molecule type" value="Genomic_DNA"/>
</dbReference>
<proteinExistence type="predicted"/>
<organism evidence="1 2">
    <name type="scientific">Thalassospira lucentensis</name>
    <dbReference type="NCBI Taxonomy" id="168935"/>
    <lineage>
        <taxon>Bacteria</taxon>
        <taxon>Pseudomonadati</taxon>
        <taxon>Pseudomonadota</taxon>
        <taxon>Alphaproteobacteria</taxon>
        <taxon>Rhodospirillales</taxon>
        <taxon>Thalassospiraceae</taxon>
        <taxon>Thalassospira</taxon>
    </lineage>
</organism>
<dbReference type="Proteomes" id="UP000264753">
    <property type="component" value="Unassembled WGS sequence"/>
</dbReference>
<comment type="caution">
    <text evidence="1">The sequence shown here is derived from an EMBL/GenBank/DDBJ whole genome shotgun (WGS) entry which is preliminary data.</text>
</comment>
<reference evidence="1 2" key="1">
    <citation type="journal article" date="2018" name="Nat. Biotechnol.">
        <title>A standardized bacterial taxonomy based on genome phylogeny substantially revises the tree of life.</title>
        <authorList>
            <person name="Parks D.H."/>
            <person name="Chuvochina M."/>
            <person name="Waite D.W."/>
            <person name="Rinke C."/>
            <person name="Skarshewski A."/>
            <person name="Chaumeil P.A."/>
            <person name="Hugenholtz P."/>
        </authorList>
    </citation>
    <scope>NUCLEOTIDE SEQUENCE [LARGE SCALE GENOMIC DNA]</scope>
    <source>
        <strain evidence="1">UBA8707</strain>
    </source>
</reference>
<accession>A0A358HUR8</accession>
<evidence type="ECO:0000313" key="1">
    <source>
        <dbReference type="EMBL" id="HBU98908.1"/>
    </source>
</evidence>
<name>A0A358HUR8_9PROT</name>
<sequence length="60" mass="6964">MEIPKTRKNIDVAANFSILLPFKMELGLLTPTVFDCETWQKSFRRQTIGNFIDKKAKADF</sequence>
<gene>
    <name evidence="1" type="ORF">DEF21_13545</name>
</gene>
<protein>
    <submittedName>
        <fullName evidence="1">Uncharacterized protein</fullName>
    </submittedName>
</protein>
<dbReference type="AlphaFoldDB" id="A0A358HUR8"/>